<dbReference type="GO" id="GO:0043111">
    <property type="term" value="P:replication fork arrest"/>
    <property type="evidence" value="ECO:0007669"/>
    <property type="project" value="TreeGrafter"/>
</dbReference>
<dbReference type="HOGENOM" id="CLU_004294_1_0_1"/>
<dbReference type="Pfam" id="PF04821">
    <property type="entry name" value="TIMELESS"/>
    <property type="match status" value="1"/>
</dbReference>
<evidence type="ECO:0000256" key="1">
    <source>
        <dbReference type="ARBA" id="ARBA00004123"/>
    </source>
</evidence>
<evidence type="ECO:0000313" key="7">
    <source>
        <dbReference type="EMBL" id="GAA96533.1"/>
    </source>
</evidence>
<feature type="region of interest" description="Disordered" evidence="5">
    <location>
        <begin position="960"/>
        <end position="998"/>
    </location>
</feature>
<dbReference type="OrthoDB" id="310853at2759"/>
<dbReference type="PANTHER" id="PTHR22940:SF4">
    <property type="entry name" value="PROTEIN TIMELESS HOMOLOG"/>
    <property type="match status" value="1"/>
</dbReference>
<keyword evidence="2" id="KW-0236">DNA replication inhibitor</keyword>
<dbReference type="EMBL" id="BABT02000102">
    <property type="protein sequence ID" value="GAA96533.1"/>
    <property type="molecule type" value="Genomic_DNA"/>
</dbReference>
<organism evidence="7 8">
    <name type="scientific">Mixia osmundae (strain CBS 9802 / IAM 14324 / JCM 22182 / KY 12970)</name>
    <dbReference type="NCBI Taxonomy" id="764103"/>
    <lineage>
        <taxon>Eukaryota</taxon>
        <taxon>Fungi</taxon>
        <taxon>Dikarya</taxon>
        <taxon>Basidiomycota</taxon>
        <taxon>Pucciniomycotina</taxon>
        <taxon>Mixiomycetes</taxon>
        <taxon>Mixiales</taxon>
        <taxon>Mixiaceae</taxon>
        <taxon>Mixia</taxon>
    </lineage>
</organism>
<dbReference type="GO" id="GO:0031298">
    <property type="term" value="C:replication fork protection complex"/>
    <property type="evidence" value="ECO:0007669"/>
    <property type="project" value="TreeGrafter"/>
</dbReference>
<feature type="compositionally biased region" description="Low complexity" evidence="5">
    <location>
        <begin position="1086"/>
        <end position="1101"/>
    </location>
</feature>
<dbReference type="PANTHER" id="PTHR22940">
    <property type="entry name" value="TIMEOUT/TIMELESS-2"/>
    <property type="match status" value="1"/>
</dbReference>
<protein>
    <recommendedName>
        <fullName evidence="6">Timeless N-terminal domain-containing protein</fullName>
    </recommendedName>
</protein>
<feature type="compositionally biased region" description="Basic residues" evidence="5">
    <location>
        <begin position="960"/>
        <end position="970"/>
    </location>
</feature>
<dbReference type="InterPro" id="IPR006906">
    <property type="entry name" value="Timeless_N"/>
</dbReference>
<keyword evidence="3" id="KW-0539">Nucleus</keyword>
<dbReference type="GO" id="GO:0003677">
    <property type="term" value="F:DNA binding"/>
    <property type="evidence" value="ECO:0007669"/>
    <property type="project" value="TreeGrafter"/>
</dbReference>
<keyword evidence="4" id="KW-0131">Cell cycle</keyword>
<feature type="region of interest" description="Disordered" evidence="5">
    <location>
        <begin position="1049"/>
        <end position="1175"/>
    </location>
</feature>
<evidence type="ECO:0000256" key="3">
    <source>
        <dbReference type="ARBA" id="ARBA00023242"/>
    </source>
</evidence>
<dbReference type="InterPro" id="IPR044998">
    <property type="entry name" value="Timeless"/>
</dbReference>
<evidence type="ECO:0000256" key="2">
    <source>
        <dbReference type="ARBA" id="ARBA00022880"/>
    </source>
</evidence>
<feature type="region of interest" description="Disordered" evidence="5">
    <location>
        <begin position="1"/>
        <end position="49"/>
    </location>
</feature>
<dbReference type="OMA" id="MHRIAIK"/>
<dbReference type="AlphaFoldDB" id="G7E123"/>
<accession>G7E123</accession>
<feature type="compositionally biased region" description="Basic and acidic residues" evidence="5">
    <location>
        <begin position="628"/>
        <end position="639"/>
    </location>
</feature>
<evidence type="ECO:0000256" key="5">
    <source>
        <dbReference type="SAM" id="MobiDB-lite"/>
    </source>
</evidence>
<reference evidence="7 8" key="2">
    <citation type="journal article" date="2012" name="Open Biol.">
        <title>Characteristics of nucleosomes and linker DNA regions on the genome of the basidiomycete Mixia osmundae revealed by mono- and dinucleosome mapping.</title>
        <authorList>
            <person name="Nishida H."/>
            <person name="Kondo S."/>
            <person name="Matsumoto T."/>
            <person name="Suzuki Y."/>
            <person name="Yoshikawa H."/>
            <person name="Taylor T.D."/>
            <person name="Sugiyama J."/>
        </authorList>
    </citation>
    <scope>NUCLEOTIDE SEQUENCE [LARGE SCALE GENOMIC DNA]</scope>
    <source>
        <strain evidence="8">CBS 9802 / IAM 14324 / JCM 22182 / KY 12970</strain>
    </source>
</reference>
<reference evidence="7 8" key="1">
    <citation type="journal article" date="2011" name="J. Gen. Appl. Microbiol.">
        <title>Draft genome sequencing of the enigmatic basidiomycete Mixia osmundae.</title>
        <authorList>
            <person name="Nishida H."/>
            <person name="Nagatsuka Y."/>
            <person name="Sugiyama J."/>
        </authorList>
    </citation>
    <scope>NUCLEOTIDE SEQUENCE [LARGE SCALE GENOMIC DNA]</scope>
    <source>
        <strain evidence="8">CBS 9802 / IAM 14324 / JCM 22182 / KY 12970</strain>
    </source>
</reference>
<feature type="compositionally biased region" description="Acidic residues" evidence="5">
    <location>
        <begin position="7"/>
        <end position="31"/>
    </location>
</feature>
<evidence type="ECO:0000259" key="6">
    <source>
        <dbReference type="Pfam" id="PF04821"/>
    </source>
</evidence>
<name>G7E123_MIXOS</name>
<evidence type="ECO:0000256" key="4">
    <source>
        <dbReference type="ARBA" id="ARBA00023306"/>
    </source>
</evidence>
<feature type="domain" description="Timeless N-terminal" evidence="6">
    <location>
        <begin position="83"/>
        <end position="356"/>
    </location>
</feature>
<dbReference type="InParanoid" id="G7E123"/>
<dbReference type="eggNOG" id="KOG1974">
    <property type="taxonomic scope" value="Eukaryota"/>
</dbReference>
<sequence>MGRYDVDEIDEEPYESLSEEETLTQYGDDEKDDRQARKDDQVQGEDGEPLTRRELFKPAIVSICSALGGFEEETTESGEYVSVYKLGDECLKCLKDLKRFWRMDDQDDDRTVARLCFETGVLSKDLLPILLSQAGTGPRGDKIALACADLIGAMTWPIDVAEELKEAAEEAAIRGGPDAPRVDFASLLRIQLTYKAAILKANAVETILKLCVPSLAKPRRDRTEKDANIITLVLHIFRNLAAIKDRPRSAATSTQAVQDSTLQSELIQSMNRHEVFQVLLNIAHLSMGNEFRVWNLVVLDIFHLIFRGCKPADLVGDVDKSTSKGLQSLLEAEDSRKRIDQRKGSSRHNRFGTTLTLRTTERSYTLHKQSAVNVSPTKIIDRVKKTKAKPLKIQDELTTPTELTPEALKALQQIAQQFIESCFNNFFESVGGDIRAERPKVREADHLRYLFLSRFFLEYFLLLIASEKAAGIDPSSEQGHDFDLVADMTEIDTVNLVTKRMRIGLDDKPVRHSEVQGAVELFTQILLLLESLSASSNEDHRDVAQVMQDKIYYEEEILATAITVVDRYGKRNTLQYLESVIHFAYTMLRTLERYSKSTAHMYVRSKRKKIAQRKKRAAGEAADDGHDEDSRPDSGARSKSEHAFNFAQFEARFATEATLNTCVAYLRGYKTFRSDEQMKRIVGLMHRQAVKANNAALFWKISTLTLFGEIHSDRQLLPSTRSYNDLYKFVEFVLRGFFKAAQQAPLVIVEALFPHRKSDVKRLQSGFAQEDEDNSDDEVATRALKMPAELVVKRGFTQTQQMGIAISLLADAYKEYLLDWVKDTLRTVLRARKEVVEEIDGPPETQMDLTEDIDDAELKRRHELASKPSEAALAAFQAYDVPYDDADTEKAATKDPQLQLLLRLISWESRIPEHNKFVIWTVPARRLPKEMEADLRMIDDFLINPLDANTGQSAAELVRKQAKKRPKRARVGSDGLELSEEEPVPSRKRTRKQDEQRQAYLSTQFIASSDEEEGLDQYADFFAKEAEAKRKRDAGGIVGGSVQPISQMSQQLKVVKPPAEPMPAPVALTDRSESSQSPVASKHTDPSSSTPPSSLPLSHPSSPEPSAPITVRSKDVRRSSSPAIRKLSKRRKRSVGSSGSDAEDGMPSSARALSLSPQRPAMRRKPQKIVDSDSE</sequence>
<dbReference type="GO" id="GO:0000076">
    <property type="term" value="P:DNA replication checkpoint signaling"/>
    <property type="evidence" value="ECO:0007669"/>
    <property type="project" value="TreeGrafter"/>
</dbReference>
<feature type="compositionally biased region" description="Basic and acidic residues" evidence="5">
    <location>
        <begin position="32"/>
        <end position="41"/>
    </location>
</feature>
<proteinExistence type="predicted"/>
<feature type="compositionally biased region" description="Basic residues" evidence="5">
    <location>
        <begin position="605"/>
        <end position="616"/>
    </location>
</feature>
<dbReference type="FunCoup" id="G7E123">
    <property type="interactions" value="82"/>
</dbReference>
<comment type="caution">
    <text evidence="7">The sequence shown here is derived from an EMBL/GenBank/DDBJ whole genome shotgun (WGS) entry which is preliminary data.</text>
</comment>
<keyword evidence="8" id="KW-1185">Reference proteome</keyword>
<feature type="region of interest" description="Disordered" evidence="5">
    <location>
        <begin position="605"/>
        <end position="639"/>
    </location>
</feature>
<evidence type="ECO:0000313" key="8">
    <source>
        <dbReference type="Proteomes" id="UP000009131"/>
    </source>
</evidence>
<comment type="subcellular location">
    <subcellularLocation>
        <location evidence="1">Nucleus</location>
    </subcellularLocation>
</comment>
<dbReference type="Proteomes" id="UP000009131">
    <property type="component" value="Unassembled WGS sequence"/>
</dbReference>
<gene>
    <name evidence="7" type="primary">Mo03201</name>
    <name evidence="7" type="ORF">E5Q_03201</name>
</gene>
<dbReference type="STRING" id="764103.G7E123"/>
<dbReference type="RefSeq" id="XP_014567423.1">
    <property type="nucleotide sequence ID" value="XM_014711937.1"/>
</dbReference>
<dbReference type="GO" id="GO:0006281">
    <property type="term" value="P:DNA repair"/>
    <property type="evidence" value="ECO:0007669"/>
    <property type="project" value="TreeGrafter"/>
</dbReference>